<dbReference type="InterPro" id="IPR038086">
    <property type="entry name" value="DUF2789_sf"/>
</dbReference>
<organism evidence="1 2">
    <name type="scientific">Acinetobacter faecalis</name>
    <dbReference type="NCBI Taxonomy" id="2665161"/>
    <lineage>
        <taxon>Bacteria</taxon>
        <taxon>Pseudomonadati</taxon>
        <taxon>Pseudomonadota</taxon>
        <taxon>Gammaproteobacteria</taxon>
        <taxon>Moraxellales</taxon>
        <taxon>Moraxellaceae</taxon>
        <taxon>Acinetobacter</taxon>
    </lineage>
</organism>
<dbReference type="EMBL" id="JAXHPL010000029">
    <property type="protein sequence ID" value="MDY6486914.1"/>
    <property type="molecule type" value="Genomic_DNA"/>
</dbReference>
<proteinExistence type="predicted"/>
<evidence type="ECO:0000313" key="2">
    <source>
        <dbReference type="Proteomes" id="UP001278995"/>
    </source>
</evidence>
<evidence type="ECO:0000313" key="1">
    <source>
        <dbReference type="EMBL" id="MDY6486914.1"/>
    </source>
</evidence>
<name>A0AB35USN3_9GAMM</name>
<reference evidence="1 2" key="1">
    <citation type="submission" date="2023-11" db="EMBL/GenBank/DDBJ databases">
        <title>The common occurrence of Acinetobacte faecalis in cattle feces and its emended description.</title>
        <authorList>
            <person name="Kyselkova M."/>
            <person name="Xanthopoulou K."/>
            <person name="Shestivska V."/>
            <person name="Spanelova P."/>
            <person name="Maixnerova M."/>
            <person name="Higgins P.G."/>
            <person name="Nemec A."/>
        </authorList>
    </citation>
    <scope>NUCLEOTIDE SEQUENCE [LARGE SCALE GENOMIC DNA]</scope>
    <source>
        <strain evidence="1 2">ANC 7483</strain>
    </source>
</reference>
<dbReference type="Gene3D" id="1.10.10.1130">
    <property type="entry name" value="Uncharacterised protein PF10982, DUF2789"/>
    <property type="match status" value="1"/>
</dbReference>
<dbReference type="Proteomes" id="UP001278995">
    <property type="component" value="Unassembled WGS sequence"/>
</dbReference>
<protein>
    <submittedName>
        <fullName evidence="1">DUF2789 family protein</fullName>
    </submittedName>
</protein>
<comment type="caution">
    <text evidence="1">The sequence shown here is derived from an EMBL/GenBank/DDBJ whole genome shotgun (WGS) entry which is preliminary data.</text>
</comment>
<accession>A0AB35USN3</accession>
<dbReference type="AlphaFoldDB" id="A0AB35USN3"/>
<dbReference type="Pfam" id="PF10982">
    <property type="entry name" value="DUF2789"/>
    <property type="match status" value="1"/>
</dbReference>
<dbReference type="InterPro" id="IPR021250">
    <property type="entry name" value="DUF2789"/>
</dbReference>
<sequence length="77" mass="9003">MLDMDVTQKLLFQQLGLDSSKEGIEKFIDTHRLDLNTAMPAADFWTDSQSNFLISHWGKDDEWSMVIDQLNEQFHND</sequence>
<gene>
    <name evidence="1" type="ORF">SKM51_06830</name>
</gene>
<dbReference type="RefSeq" id="WP_321099470.1">
    <property type="nucleotide sequence ID" value="NZ_JAXHPL010000029.1"/>
</dbReference>